<evidence type="ECO:0000256" key="2">
    <source>
        <dbReference type="ARBA" id="ARBA00023125"/>
    </source>
</evidence>
<evidence type="ECO:0000313" key="5">
    <source>
        <dbReference type="EMBL" id="MFB9750325.1"/>
    </source>
</evidence>
<dbReference type="InterPro" id="IPR009057">
    <property type="entry name" value="Homeodomain-like_sf"/>
</dbReference>
<accession>A0ABV5VPX6</accession>
<dbReference type="InterPro" id="IPR018060">
    <property type="entry name" value="HTH_AraC"/>
</dbReference>
<dbReference type="RefSeq" id="WP_344917073.1">
    <property type="nucleotide sequence ID" value="NZ_BAAAYO010000021.1"/>
</dbReference>
<keyword evidence="3" id="KW-0804">Transcription</keyword>
<dbReference type="SUPFAM" id="SSF46689">
    <property type="entry name" value="Homeodomain-like"/>
    <property type="match status" value="2"/>
</dbReference>
<dbReference type="SMART" id="SM00342">
    <property type="entry name" value="HTH_ARAC"/>
    <property type="match status" value="1"/>
</dbReference>
<dbReference type="Pfam" id="PF12833">
    <property type="entry name" value="HTH_18"/>
    <property type="match status" value="1"/>
</dbReference>
<name>A0ABV5VPX6_9BACL</name>
<feature type="domain" description="HTH araC/xylS-type" evidence="4">
    <location>
        <begin position="164"/>
        <end position="262"/>
    </location>
</feature>
<dbReference type="PANTHER" id="PTHR43280">
    <property type="entry name" value="ARAC-FAMILY TRANSCRIPTIONAL REGULATOR"/>
    <property type="match status" value="1"/>
</dbReference>
<dbReference type="SUPFAM" id="SSF51182">
    <property type="entry name" value="RmlC-like cupins"/>
    <property type="match status" value="1"/>
</dbReference>
<dbReference type="PROSITE" id="PS01124">
    <property type="entry name" value="HTH_ARAC_FAMILY_2"/>
    <property type="match status" value="1"/>
</dbReference>
<keyword evidence="6" id="KW-1185">Reference proteome</keyword>
<gene>
    <name evidence="5" type="ORF">ACFFNY_01965</name>
</gene>
<protein>
    <submittedName>
        <fullName evidence="5">AraC family transcriptional regulator</fullName>
    </submittedName>
</protein>
<evidence type="ECO:0000256" key="3">
    <source>
        <dbReference type="ARBA" id="ARBA00023163"/>
    </source>
</evidence>
<comment type="caution">
    <text evidence="5">The sequence shown here is derived from an EMBL/GenBank/DDBJ whole genome shotgun (WGS) entry which is preliminary data.</text>
</comment>
<keyword evidence="1" id="KW-0805">Transcription regulation</keyword>
<dbReference type="Proteomes" id="UP001589619">
    <property type="component" value="Unassembled WGS sequence"/>
</dbReference>
<organism evidence="5 6">
    <name type="scientific">Paenibacillus hodogayensis</name>
    <dbReference type="NCBI Taxonomy" id="279208"/>
    <lineage>
        <taxon>Bacteria</taxon>
        <taxon>Bacillati</taxon>
        <taxon>Bacillota</taxon>
        <taxon>Bacilli</taxon>
        <taxon>Bacillales</taxon>
        <taxon>Paenibacillaceae</taxon>
        <taxon>Paenibacillus</taxon>
    </lineage>
</organism>
<proteinExistence type="predicted"/>
<dbReference type="Gene3D" id="1.10.10.60">
    <property type="entry name" value="Homeodomain-like"/>
    <property type="match status" value="2"/>
</dbReference>
<evidence type="ECO:0000259" key="4">
    <source>
        <dbReference type="PROSITE" id="PS01124"/>
    </source>
</evidence>
<sequence length="265" mass="30511">MQGALISNLQVRSIVYWENKDAFLHYEDIYKVWVMFMVESGSFDFEIGETRGTATFGDVVICPPDTPFRRVIVTPLTFYYFELFLEGTDREAFIPSGKVSIRNTARLAQNFTVMKKWKSWPILVKALKYKHYIQDIWLIYGDECGEGSLPGEPGGARKPEPLMHQAQLMIQQQAFRVFNLKDIAAALGISPVQLTKKFSASFGMNPLSYLTSLRLAKAKQLLIETDLTIEHISENCGYQNGFYLHRMFVKHEHTTPSHYRKSHRI</sequence>
<dbReference type="InterPro" id="IPR011051">
    <property type="entry name" value="RmlC_Cupin_sf"/>
</dbReference>
<dbReference type="EMBL" id="JBHMAG010000002">
    <property type="protein sequence ID" value="MFB9750325.1"/>
    <property type="molecule type" value="Genomic_DNA"/>
</dbReference>
<evidence type="ECO:0000313" key="6">
    <source>
        <dbReference type="Proteomes" id="UP001589619"/>
    </source>
</evidence>
<dbReference type="PANTHER" id="PTHR43280:SF2">
    <property type="entry name" value="HTH-TYPE TRANSCRIPTIONAL REGULATOR EXSA"/>
    <property type="match status" value="1"/>
</dbReference>
<evidence type="ECO:0000256" key="1">
    <source>
        <dbReference type="ARBA" id="ARBA00023015"/>
    </source>
</evidence>
<keyword evidence="2" id="KW-0238">DNA-binding</keyword>
<reference evidence="5 6" key="1">
    <citation type="submission" date="2024-09" db="EMBL/GenBank/DDBJ databases">
        <authorList>
            <person name="Sun Q."/>
            <person name="Mori K."/>
        </authorList>
    </citation>
    <scope>NUCLEOTIDE SEQUENCE [LARGE SCALE GENOMIC DNA]</scope>
    <source>
        <strain evidence="5 6">JCM 12520</strain>
    </source>
</reference>